<sequence length="439" mass="48463">MAMKEGPEELAVSSRRKSDLLASRAGRVSLQWSMPTLEGKPPSARGGHSAVLAGTQLLIFGGHYFGSAGGFVYLNDLHRLDLGTSSWAEVIFPKEQLLRRQQTDEGDIEPPIVLPAPRYGHSALLLNGGERMFVFGGRGAQGEAFRDMFFFDMSAMAWLQVQWTTDCPTGRYGHAVASVDDENMFVFGGWDGKKSMNDLWLYDSLAFTWRRPKCSGKAPTPRQNLSMVSLSSTGDGSPASLLLYGGYTVLPDALPVYNKDVFVFDVAAMAWSRPRLVGEYPLGTFGQSMSLAGAGSGAELAMMLGGWSGTERTPLFMGDKHVRELVRQENREQRLAGGNGANQREEKRQKRDRKKKHERELRGASSYARVLDVQNMEWHRVSAYGMAVANRYGHTSTLVGPHLFLFGGWDGNRALNQLVVGELSIAPEPEPTEDFSLMR</sequence>
<reference evidence="2 3" key="1">
    <citation type="submission" date="2024-09" db="EMBL/GenBank/DDBJ databases">
        <title>Genome sequencing and assembly of Phytophthora oleae, isolate VK10A, causative agent of rot of olive drupes.</title>
        <authorList>
            <person name="Conti Taguali S."/>
            <person name="Riolo M."/>
            <person name="La Spada F."/>
            <person name="Cacciola S.O."/>
            <person name="Dionisio G."/>
        </authorList>
    </citation>
    <scope>NUCLEOTIDE SEQUENCE [LARGE SCALE GENOMIC DNA]</scope>
    <source>
        <strain evidence="2 3">VK10A</strain>
    </source>
</reference>
<dbReference type="Pfam" id="PF24681">
    <property type="entry name" value="Kelch_KLHDC2_KLHL20_DRC7"/>
    <property type="match status" value="2"/>
</dbReference>
<comment type="caution">
    <text evidence="2">The sequence shown here is derived from an EMBL/GenBank/DDBJ whole genome shotgun (WGS) entry which is preliminary data.</text>
</comment>
<evidence type="ECO:0000313" key="2">
    <source>
        <dbReference type="EMBL" id="KAL3666855.1"/>
    </source>
</evidence>
<proteinExistence type="predicted"/>
<dbReference type="InterPro" id="IPR015915">
    <property type="entry name" value="Kelch-typ_b-propeller"/>
</dbReference>
<keyword evidence="3" id="KW-1185">Reference proteome</keyword>
<feature type="region of interest" description="Disordered" evidence="1">
    <location>
        <begin position="329"/>
        <end position="362"/>
    </location>
</feature>
<protein>
    <submittedName>
        <fullName evidence="2">Uncharacterized protein</fullName>
    </submittedName>
</protein>
<accession>A0ABD3FIV7</accession>
<name>A0ABD3FIV7_9STRA</name>
<dbReference type="EMBL" id="JBIMZQ010000015">
    <property type="protein sequence ID" value="KAL3666855.1"/>
    <property type="molecule type" value="Genomic_DNA"/>
</dbReference>
<dbReference type="Gene3D" id="2.120.10.80">
    <property type="entry name" value="Kelch-type beta propeller"/>
    <property type="match status" value="2"/>
</dbReference>
<dbReference type="Proteomes" id="UP001632037">
    <property type="component" value="Unassembled WGS sequence"/>
</dbReference>
<dbReference type="SUPFAM" id="SSF117281">
    <property type="entry name" value="Kelch motif"/>
    <property type="match status" value="1"/>
</dbReference>
<dbReference type="AlphaFoldDB" id="A0ABD3FIV7"/>
<organism evidence="2 3">
    <name type="scientific">Phytophthora oleae</name>
    <dbReference type="NCBI Taxonomy" id="2107226"/>
    <lineage>
        <taxon>Eukaryota</taxon>
        <taxon>Sar</taxon>
        <taxon>Stramenopiles</taxon>
        <taxon>Oomycota</taxon>
        <taxon>Peronosporomycetes</taxon>
        <taxon>Peronosporales</taxon>
        <taxon>Peronosporaceae</taxon>
        <taxon>Phytophthora</taxon>
    </lineage>
</organism>
<gene>
    <name evidence="2" type="ORF">V7S43_007805</name>
</gene>
<dbReference type="PANTHER" id="PTHR23244">
    <property type="entry name" value="KELCH REPEAT DOMAIN"/>
    <property type="match status" value="1"/>
</dbReference>
<evidence type="ECO:0000313" key="3">
    <source>
        <dbReference type="Proteomes" id="UP001632037"/>
    </source>
</evidence>
<evidence type="ECO:0000256" key="1">
    <source>
        <dbReference type="SAM" id="MobiDB-lite"/>
    </source>
</evidence>